<organism evidence="2 3">
    <name type="scientific">Nostocoides japonicum T1-X7</name>
    <dbReference type="NCBI Taxonomy" id="1194083"/>
    <lineage>
        <taxon>Bacteria</taxon>
        <taxon>Bacillati</taxon>
        <taxon>Actinomycetota</taxon>
        <taxon>Actinomycetes</taxon>
        <taxon>Micrococcales</taxon>
        <taxon>Intrasporangiaceae</taxon>
        <taxon>Nostocoides</taxon>
    </lineage>
</organism>
<dbReference type="SUPFAM" id="SSF53098">
    <property type="entry name" value="Ribonuclease H-like"/>
    <property type="match status" value="1"/>
</dbReference>
<feature type="region of interest" description="Disordered" evidence="1">
    <location>
        <begin position="1"/>
        <end position="40"/>
    </location>
</feature>
<dbReference type="InterPro" id="IPR039365">
    <property type="entry name" value="IS701-like"/>
</dbReference>
<gene>
    <name evidence="2" type="ORF">BN12_60036</name>
</gene>
<dbReference type="AlphaFoldDB" id="A0A077M708"/>
<dbReference type="PANTHER" id="PTHR33627">
    <property type="entry name" value="TRANSPOSASE"/>
    <property type="match status" value="1"/>
</dbReference>
<dbReference type="InterPro" id="IPR012337">
    <property type="entry name" value="RNaseH-like_sf"/>
</dbReference>
<dbReference type="STRING" id="1194083.BN12_60036"/>
<dbReference type="PANTHER" id="PTHR33627:SF1">
    <property type="entry name" value="TRANSPOSASE"/>
    <property type="match status" value="1"/>
</dbReference>
<keyword evidence="3" id="KW-1185">Reference proteome</keyword>
<sequence>MPPTGRCPAPRAGNAWTGSLRPCRRRPGSTARPAPAPKAPRRYSWAWIPLEPEHRPARPGQDDEPEGGQHSLLIRRNDDTGELAYHRCYTPRPVPLSTLITVAGNRWRIEESFQAAKTLLGLDQHQVRRWDSWHRWTTLAMLAHAFLTVVTATERATHPAPDGLIDLTLYELRRLFTALLLRAVPTLESVLAWSRWRRRHQARARQSHYRRRGHHTNEPEVRL</sequence>
<protein>
    <submittedName>
        <fullName evidence="2">Uncharacterized protein</fullName>
    </submittedName>
</protein>
<reference evidence="2 3" key="1">
    <citation type="journal article" date="2013" name="ISME J.">
        <title>A metabolic model for members of the genus Tetrasphaera involved in enhanced biological phosphorus removal.</title>
        <authorList>
            <person name="Kristiansen R."/>
            <person name="Nguyen H.T.T."/>
            <person name="Saunders A.M."/>
            <person name="Nielsen J.L."/>
            <person name="Wimmer R."/>
            <person name="Le V.Q."/>
            <person name="McIlroy S.J."/>
            <person name="Petrovski S."/>
            <person name="Seviour R.J."/>
            <person name="Calteau A."/>
            <person name="Nielsen K.L."/>
            <person name="Nielsen P.H."/>
        </authorList>
    </citation>
    <scope>NUCLEOTIDE SEQUENCE [LARGE SCALE GENOMIC DNA]</scope>
    <source>
        <strain evidence="2 3">T1-X7</strain>
    </source>
</reference>
<comment type="caution">
    <text evidence="2">The sequence shown here is derived from an EMBL/GenBank/DDBJ whole genome shotgun (WGS) entry which is preliminary data.</text>
</comment>
<proteinExistence type="predicted"/>
<evidence type="ECO:0000313" key="2">
    <source>
        <dbReference type="EMBL" id="CCH79830.1"/>
    </source>
</evidence>
<evidence type="ECO:0000313" key="3">
    <source>
        <dbReference type="Proteomes" id="UP000035721"/>
    </source>
</evidence>
<name>A0A077M708_9MICO</name>
<dbReference type="EMBL" id="CAJB01000392">
    <property type="protein sequence ID" value="CCH79830.1"/>
    <property type="molecule type" value="Genomic_DNA"/>
</dbReference>
<accession>A0A077M708</accession>
<dbReference type="Proteomes" id="UP000035721">
    <property type="component" value="Unassembled WGS sequence"/>
</dbReference>
<evidence type="ECO:0000256" key="1">
    <source>
        <dbReference type="SAM" id="MobiDB-lite"/>
    </source>
</evidence>